<comment type="subcellular location">
    <subcellularLocation>
        <location evidence="1">Cell membrane</location>
        <topology evidence="1">Multi-pass membrane protein</topology>
    </subcellularLocation>
</comment>
<evidence type="ECO:0000256" key="6">
    <source>
        <dbReference type="ARBA" id="ARBA00023136"/>
    </source>
</evidence>
<dbReference type="Proteomes" id="UP000676079">
    <property type="component" value="Chromosome"/>
</dbReference>
<keyword evidence="6 8" id="KW-0472">Membrane</keyword>
<reference evidence="11 12" key="1">
    <citation type="submission" date="2021-05" db="EMBL/GenBank/DDBJ databases">
        <title>Direct Submission.</title>
        <authorList>
            <person name="Li K."/>
            <person name="Gao J."/>
        </authorList>
    </citation>
    <scope>NUCLEOTIDE SEQUENCE [LARGE SCALE GENOMIC DNA]</scope>
    <source>
        <strain evidence="11 12">Mg02</strain>
    </source>
</reference>
<dbReference type="Gene3D" id="3.40.50.300">
    <property type="entry name" value="P-loop containing nucleotide triphosphate hydrolases"/>
    <property type="match status" value="1"/>
</dbReference>
<evidence type="ECO:0000256" key="1">
    <source>
        <dbReference type="ARBA" id="ARBA00004651"/>
    </source>
</evidence>
<dbReference type="CDD" id="cd07346">
    <property type="entry name" value="ABC_6TM_exporters"/>
    <property type="match status" value="1"/>
</dbReference>
<evidence type="ECO:0000256" key="4">
    <source>
        <dbReference type="ARBA" id="ARBA00022840"/>
    </source>
</evidence>
<dbReference type="SUPFAM" id="SSF90123">
    <property type="entry name" value="ABC transporter transmembrane region"/>
    <property type="match status" value="1"/>
</dbReference>
<feature type="transmembrane region" description="Helical" evidence="8">
    <location>
        <begin position="63"/>
        <end position="84"/>
    </location>
</feature>
<dbReference type="PROSITE" id="PS50893">
    <property type="entry name" value="ABC_TRANSPORTER_2"/>
    <property type="match status" value="1"/>
</dbReference>
<dbReference type="InterPro" id="IPR003439">
    <property type="entry name" value="ABC_transporter-like_ATP-bd"/>
</dbReference>
<feature type="domain" description="ABC transmembrane type-1" evidence="10">
    <location>
        <begin position="66"/>
        <end position="347"/>
    </location>
</feature>
<proteinExistence type="predicted"/>
<keyword evidence="4 11" id="KW-0067">ATP-binding</keyword>
<name>A0ABX8BLP5_9ACTN</name>
<evidence type="ECO:0000256" key="3">
    <source>
        <dbReference type="ARBA" id="ARBA00022741"/>
    </source>
</evidence>
<evidence type="ECO:0000256" key="8">
    <source>
        <dbReference type="SAM" id="Phobius"/>
    </source>
</evidence>
<dbReference type="PANTHER" id="PTHR43394:SF1">
    <property type="entry name" value="ATP-BINDING CASSETTE SUB-FAMILY B MEMBER 10, MITOCHONDRIAL"/>
    <property type="match status" value="1"/>
</dbReference>
<feature type="domain" description="ABC transporter" evidence="9">
    <location>
        <begin position="377"/>
        <end position="610"/>
    </location>
</feature>
<keyword evidence="2 8" id="KW-0812">Transmembrane</keyword>
<evidence type="ECO:0000256" key="5">
    <source>
        <dbReference type="ARBA" id="ARBA00022989"/>
    </source>
</evidence>
<keyword evidence="5 8" id="KW-1133">Transmembrane helix</keyword>
<dbReference type="InterPro" id="IPR039421">
    <property type="entry name" value="Type_1_exporter"/>
</dbReference>
<keyword evidence="12" id="KW-1185">Reference proteome</keyword>
<evidence type="ECO:0000259" key="9">
    <source>
        <dbReference type="PROSITE" id="PS50893"/>
    </source>
</evidence>
<dbReference type="Pfam" id="PF00664">
    <property type="entry name" value="ABC_membrane"/>
    <property type="match status" value="1"/>
</dbReference>
<keyword evidence="3" id="KW-0547">Nucleotide-binding</keyword>
<feature type="transmembrane region" description="Helical" evidence="8">
    <location>
        <begin position="104"/>
        <end position="122"/>
    </location>
</feature>
<feature type="compositionally biased region" description="Basic and acidic residues" evidence="7">
    <location>
        <begin position="1"/>
        <end position="11"/>
    </location>
</feature>
<dbReference type="PANTHER" id="PTHR43394">
    <property type="entry name" value="ATP-DEPENDENT PERMEASE MDL1, MITOCHONDRIAL"/>
    <property type="match status" value="1"/>
</dbReference>
<dbReference type="InterPro" id="IPR003593">
    <property type="entry name" value="AAA+_ATPase"/>
</dbReference>
<feature type="region of interest" description="Disordered" evidence="7">
    <location>
        <begin position="1"/>
        <end position="41"/>
    </location>
</feature>
<dbReference type="EMBL" id="CP074133">
    <property type="protein sequence ID" value="QUX22660.1"/>
    <property type="molecule type" value="Genomic_DNA"/>
</dbReference>
<organism evidence="11 12">
    <name type="scientific">Nocardiopsis changdeensis</name>
    <dbReference type="NCBI Taxonomy" id="2831969"/>
    <lineage>
        <taxon>Bacteria</taxon>
        <taxon>Bacillati</taxon>
        <taxon>Actinomycetota</taxon>
        <taxon>Actinomycetes</taxon>
        <taxon>Streptosporangiales</taxon>
        <taxon>Nocardiopsidaceae</taxon>
        <taxon>Nocardiopsis</taxon>
    </lineage>
</organism>
<accession>A0ABX8BLP5</accession>
<feature type="transmembrane region" description="Helical" evidence="8">
    <location>
        <begin position="318"/>
        <end position="342"/>
    </location>
</feature>
<dbReference type="SMART" id="SM00382">
    <property type="entry name" value="AAA"/>
    <property type="match status" value="1"/>
</dbReference>
<dbReference type="InterPro" id="IPR027417">
    <property type="entry name" value="P-loop_NTPase"/>
</dbReference>
<dbReference type="SUPFAM" id="SSF52540">
    <property type="entry name" value="P-loop containing nucleoside triphosphate hydrolases"/>
    <property type="match status" value="1"/>
</dbReference>
<dbReference type="Pfam" id="PF00005">
    <property type="entry name" value="ABC_tran"/>
    <property type="match status" value="1"/>
</dbReference>
<evidence type="ECO:0000256" key="7">
    <source>
        <dbReference type="SAM" id="MobiDB-lite"/>
    </source>
</evidence>
<dbReference type="GO" id="GO:0005524">
    <property type="term" value="F:ATP binding"/>
    <property type="evidence" value="ECO:0007669"/>
    <property type="project" value="UniProtKB-KW"/>
</dbReference>
<dbReference type="InterPro" id="IPR011527">
    <property type="entry name" value="ABC1_TM_dom"/>
</dbReference>
<evidence type="ECO:0000259" key="10">
    <source>
        <dbReference type="PROSITE" id="PS50929"/>
    </source>
</evidence>
<evidence type="ECO:0000256" key="2">
    <source>
        <dbReference type="ARBA" id="ARBA00022692"/>
    </source>
</evidence>
<evidence type="ECO:0000313" key="11">
    <source>
        <dbReference type="EMBL" id="QUX22660.1"/>
    </source>
</evidence>
<gene>
    <name evidence="11" type="ORF">KGD84_30960</name>
</gene>
<dbReference type="Gene3D" id="1.20.1560.10">
    <property type="entry name" value="ABC transporter type 1, transmembrane domain"/>
    <property type="match status" value="1"/>
</dbReference>
<feature type="transmembrane region" description="Helical" evidence="8">
    <location>
        <begin position="287"/>
        <end position="312"/>
    </location>
</feature>
<dbReference type="PROSITE" id="PS50929">
    <property type="entry name" value="ABC_TM1F"/>
    <property type="match status" value="1"/>
</dbReference>
<sequence length="617" mass="64939">MSGGPGRERRPGAGGRRRAGTAPGRGGGAVSTAGTDPAALPVAGRGTVRRELRRLMEAERGPLLRMVLLTCAAATVGLVAPYLVGRIVDLLEAGTATVSAVDGLAAAAVACALAGLVLNRYARLSAFRFGERALARLREEFVERVLALPTRVVERSGTGDLTTRVTADVATAGATLRTAVPDIVPSSLRILFLLAAVFWLSPLMGAAVLLGVPPAWLAVRWYLRRSREAYLAEGAAGSAAVEGVTATVRGGRTVEAFALGGRRVAAADHDAVEVYRARRRTLYLRSVLYPVTDIAFSLPAVVVLLVGGLLYLDDRVALGVVVTCCLYMLRVQESAAWIMIWIELLQRSGASFARVFGVGEAAAGPPPPGPTPKDDLIEVRDVHYAYVDGRDVLRGVTLRVRPGERWAIVGPSGAGKSTLGRLLAGVDAPRSGLVLVGGVPVAALGPRELRERIVLVSQEHHVFTGTLRENLAIAAEEADDAALAAALETVDADWAAVLPRGLDTPLGPGGVALDPARAQQVALARVVLADPHTVVLDEATSLLDPTTARQAERSLAAVLEGRTVIAIAHRLHTAHDADRIAVVEDGRITELGTHDELVNADGPYAALWRSWHGDRTA</sequence>
<protein>
    <submittedName>
        <fullName evidence="11">ABC transporter ATP-binding protein</fullName>
    </submittedName>
</protein>
<dbReference type="InterPro" id="IPR036640">
    <property type="entry name" value="ABC1_TM_sf"/>
</dbReference>
<evidence type="ECO:0000313" key="12">
    <source>
        <dbReference type="Proteomes" id="UP000676079"/>
    </source>
</evidence>